<dbReference type="KEGG" id="hfl:PUV54_09560"/>
<sequence length="240" mass="26515">MAMLRDFHADAQVSTHKDVAEDPLHRHRSAYAAIVTDGAYLELSADGVFAVEAGDIVIHPPFHRHRNIFTRPDTCVLNVPLPFCEAQRIGYKVLKPEEFDVLRSVALKTPDYAPAFILQHANGVERYANNAGGCAVKAADLLRCHAEITIAEICRNLNISHGHLARAFKRFFGASPAEFRGELRFRRALSSILSQAALTDAAHVSGYADQAHMTRDFKRRTGVSPGALRRDVRFVQASTG</sequence>
<organism evidence="5 6">
    <name type="scientific">Hyphococcus flavus</name>
    <dbReference type="NCBI Taxonomy" id="1866326"/>
    <lineage>
        <taxon>Bacteria</taxon>
        <taxon>Pseudomonadati</taxon>
        <taxon>Pseudomonadota</taxon>
        <taxon>Alphaproteobacteria</taxon>
        <taxon>Parvularculales</taxon>
        <taxon>Parvularculaceae</taxon>
        <taxon>Hyphococcus</taxon>
    </lineage>
</organism>
<keyword evidence="3" id="KW-0804">Transcription</keyword>
<dbReference type="PANTHER" id="PTHR46796">
    <property type="entry name" value="HTH-TYPE TRANSCRIPTIONAL ACTIVATOR RHAS-RELATED"/>
    <property type="match status" value="1"/>
</dbReference>
<dbReference type="SUPFAM" id="SSF51182">
    <property type="entry name" value="RmlC-like cupins"/>
    <property type="match status" value="1"/>
</dbReference>
<dbReference type="Gene3D" id="2.60.120.10">
    <property type="entry name" value="Jelly Rolls"/>
    <property type="match status" value="1"/>
</dbReference>
<feature type="domain" description="HTH araC/xylS-type" evidence="4">
    <location>
        <begin position="147"/>
        <end position="231"/>
    </location>
</feature>
<dbReference type="Gene3D" id="1.10.10.60">
    <property type="entry name" value="Homeodomain-like"/>
    <property type="match status" value="1"/>
</dbReference>
<dbReference type="InterPro" id="IPR011051">
    <property type="entry name" value="RmlC_Cupin_sf"/>
</dbReference>
<accession>A0AAF0CDT2</accession>
<dbReference type="EMBL" id="CP118166">
    <property type="protein sequence ID" value="WDI30206.1"/>
    <property type="molecule type" value="Genomic_DNA"/>
</dbReference>
<keyword evidence="6" id="KW-1185">Reference proteome</keyword>
<dbReference type="InterPro" id="IPR014710">
    <property type="entry name" value="RmlC-like_jellyroll"/>
</dbReference>
<dbReference type="InterPro" id="IPR050204">
    <property type="entry name" value="AraC_XylS_family_regulators"/>
</dbReference>
<keyword evidence="2" id="KW-0238">DNA-binding</keyword>
<evidence type="ECO:0000256" key="1">
    <source>
        <dbReference type="ARBA" id="ARBA00023015"/>
    </source>
</evidence>
<dbReference type="InterPro" id="IPR009057">
    <property type="entry name" value="Homeodomain-like_sf"/>
</dbReference>
<dbReference type="Proteomes" id="UP001214043">
    <property type="component" value="Chromosome"/>
</dbReference>
<protein>
    <submittedName>
        <fullName evidence="5">Helix-turn-helix transcriptional regulator</fullName>
    </submittedName>
</protein>
<evidence type="ECO:0000313" key="6">
    <source>
        <dbReference type="Proteomes" id="UP001214043"/>
    </source>
</evidence>
<dbReference type="SUPFAM" id="SSF46689">
    <property type="entry name" value="Homeodomain-like"/>
    <property type="match status" value="2"/>
</dbReference>
<evidence type="ECO:0000256" key="3">
    <source>
        <dbReference type="ARBA" id="ARBA00023163"/>
    </source>
</evidence>
<gene>
    <name evidence="5" type="ORF">PUV54_09560</name>
</gene>
<evidence type="ECO:0000256" key="2">
    <source>
        <dbReference type="ARBA" id="ARBA00023125"/>
    </source>
</evidence>
<evidence type="ECO:0000259" key="4">
    <source>
        <dbReference type="PROSITE" id="PS01124"/>
    </source>
</evidence>
<dbReference type="Pfam" id="PF12833">
    <property type="entry name" value="HTH_18"/>
    <property type="match status" value="1"/>
</dbReference>
<dbReference type="PROSITE" id="PS01124">
    <property type="entry name" value="HTH_ARAC_FAMILY_2"/>
    <property type="match status" value="1"/>
</dbReference>
<dbReference type="GO" id="GO:0043565">
    <property type="term" value="F:sequence-specific DNA binding"/>
    <property type="evidence" value="ECO:0007669"/>
    <property type="project" value="InterPro"/>
</dbReference>
<dbReference type="SMART" id="SM00342">
    <property type="entry name" value="HTH_ARAC"/>
    <property type="match status" value="1"/>
</dbReference>
<keyword evidence="1" id="KW-0805">Transcription regulation</keyword>
<evidence type="ECO:0000313" key="5">
    <source>
        <dbReference type="EMBL" id="WDI30206.1"/>
    </source>
</evidence>
<dbReference type="GO" id="GO:0003700">
    <property type="term" value="F:DNA-binding transcription factor activity"/>
    <property type="evidence" value="ECO:0007669"/>
    <property type="project" value="InterPro"/>
</dbReference>
<name>A0AAF0CDT2_9PROT</name>
<proteinExistence type="predicted"/>
<dbReference type="AlphaFoldDB" id="A0AAF0CDT2"/>
<reference evidence="5" key="1">
    <citation type="submission" date="2023-02" db="EMBL/GenBank/DDBJ databases">
        <title>Genome sequence of Hyphococcus flavus.</title>
        <authorList>
            <person name="Rong J.-C."/>
            <person name="Zhao Q."/>
            <person name="Yi M."/>
            <person name="Wu J.-Y."/>
        </authorList>
    </citation>
    <scope>NUCLEOTIDE SEQUENCE</scope>
    <source>
        <strain evidence="5">MCCC 1K03223</strain>
    </source>
</reference>
<dbReference type="RefSeq" id="WP_274492001.1">
    <property type="nucleotide sequence ID" value="NZ_CP118166.1"/>
</dbReference>
<dbReference type="InterPro" id="IPR018060">
    <property type="entry name" value="HTH_AraC"/>
</dbReference>